<dbReference type="OrthoDB" id="9767044at2"/>
<dbReference type="AlphaFoldDB" id="R4K708"/>
<organism evidence="2 3">
    <name type="scientific">Clostridium pasteurianum BC1</name>
    <dbReference type="NCBI Taxonomy" id="86416"/>
    <lineage>
        <taxon>Bacteria</taxon>
        <taxon>Bacillati</taxon>
        <taxon>Bacillota</taxon>
        <taxon>Clostridia</taxon>
        <taxon>Eubacteriales</taxon>
        <taxon>Clostridiaceae</taxon>
        <taxon>Clostridium</taxon>
    </lineage>
</organism>
<evidence type="ECO:0000313" key="3">
    <source>
        <dbReference type="Proteomes" id="UP000013523"/>
    </source>
</evidence>
<dbReference type="PANTHER" id="PTHR42956:SF1">
    <property type="entry name" value="NITROGENASE IRON-MOLYBDENUM COFACTOR BIOSYNTHESIS PROTEIN NIFE"/>
    <property type="match status" value="1"/>
</dbReference>
<feature type="domain" description="Nitrogenase/oxidoreductase component 1" evidence="1">
    <location>
        <begin position="52"/>
        <end position="453"/>
    </location>
</feature>
<dbReference type="Gene3D" id="3.40.50.1980">
    <property type="entry name" value="Nitrogenase molybdenum iron protein domain"/>
    <property type="match status" value="3"/>
</dbReference>
<dbReference type="STRING" id="86416.Clopa_4237"/>
<accession>R4K708</accession>
<protein>
    <submittedName>
        <fullName evidence="2">Nitrogenase molybdenum-iron protein, alpha and beta chains</fullName>
    </submittedName>
</protein>
<dbReference type="Pfam" id="PF00148">
    <property type="entry name" value="Oxidored_nitro"/>
    <property type="match status" value="1"/>
</dbReference>
<dbReference type="KEGG" id="cpas:Clopa_4237"/>
<dbReference type="Proteomes" id="UP000013523">
    <property type="component" value="Chromosome"/>
</dbReference>
<keyword evidence="3" id="KW-1185">Reference proteome</keyword>
<gene>
    <name evidence="2" type="ORF">Clopa_4237</name>
</gene>
<proteinExistence type="predicted"/>
<dbReference type="RefSeq" id="WP_015617236.1">
    <property type="nucleotide sequence ID" value="NC_021182.1"/>
</dbReference>
<dbReference type="GO" id="GO:0016491">
    <property type="term" value="F:oxidoreductase activity"/>
    <property type="evidence" value="ECO:0007669"/>
    <property type="project" value="InterPro"/>
</dbReference>
<evidence type="ECO:0000259" key="1">
    <source>
        <dbReference type="Pfam" id="PF00148"/>
    </source>
</evidence>
<dbReference type="InterPro" id="IPR049939">
    <property type="entry name" value="NifE-like"/>
</dbReference>
<dbReference type="PATRIC" id="fig|86416.3.peg.4243"/>
<dbReference type="PANTHER" id="PTHR42956">
    <property type="entry name" value="NITROGENASE IRON-MOLYBDENUM COFACTOR BIOSYNTHESIS PROTEIN NIFE"/>
    <property type="match status" value="1"/>
</dbReference>
<sequence>MPINFKLSAVPTRENRLGSVTGYTGDLHDLVKQSRCGSLKNKDRCFSQSSSCNAGCALGTLSLIRDVAIINHAPSGCTAVASDTNIINSQLARKRGITNATVFVGTDMREGDTVFGAAGSLKEIVIETYKRYKPKAIFIGTSCLTGIIGEDVDSVVEDLKKEIPVPIAAVHCEGFRSRIWATGFDAADHAVLSSIVKPPVKKKNIINFKNFFESERDQIIKIFSEFGVEPFFFYVNSTVEELSHLSEALATVSICGVLGTYLGNGLEQKYGVPYVKTINPLGIAGFEIWLREIGKVINKQKEVEAFIERERAIYLPKIEEVKKKLKGYRAVIGIGPGYTYEVARVLQELDIEVVWAASWHHDKKHDNDDIPVPLKYLEENSPYNFKISVADQQNYEILNILNTYKPDIYFSRHGGTTVWAIKQGVSALCVNDEYMIFGYKGTLDFAYTVLDTIQNRSFEKNLAARVKLPYTDWWYNQDNSSFLKSEAK</sequence>
<dbReference type="EMBL" id="CP003261">
    <property type="protein sequence ID" value="AGK98962.1"/>
    <property type="molecule type" value="Genomic_DNA"/>
</dbReference>
<name>R4K708_CLOPA</name>
<reference evidence="2 3" key="1">
    <citation type="submission" date="2012-01" db="EMBL/GenBank/DDBJ databases">
        <title>Complete sequence of chromosome of Clostridium pasteurianum BC1.</title>
        <authorList>
            <consortium name="US DOE Joint Genome Institute"/>
            <person name="Lucas S."/>
            <person name="Han J."/>
            <person name="Lapidus A."/>
            <person name="Cheng J.-F."/>
            <person name="Goodwin L."/>
            <person name="Pitluck S."/>
            <person name="Peters L."/>
            <person name="Mikhailova N."/>
            <person name="Teshima H."/>
            <person name="Detter J.C."/>
            <person name="Han C."/>
            <person name="Tapia R."/>
            <person name="Land M."/>
            <person name="Hauser L."/>
            <person name="Kyrpides N."/>
            <person name="Ivanova N."/>
            <person name="Pagani I."/>
            <person name="Dunn J."/>
            <person name="Taghavi S."/>
            <person name="Francis A."/>
            <person name="van der Lelie D."/>
            <person name="Woyke T."/>
        </authorList>
    </citation>
    <scope>NUCLEOTIDE SEQUENCE [LARGE SCALE GENOMIC DNA]</scope>
    <source>
        <strain evidence="2 3">BC1</strain>
    </source>
</reference>
<evidence type="ECO:0000313" key="2">
    <source>
        <dbReference type="EMBL" id="AGK98962.1"/>
    </source>
</evidence>
<dbReference type="InterPro" id="IPR000510">
    <property type="entry name" value="Nase/OxRdtase_comp1"/>
</dbReference>
<dbReference type="eggNOG" id="COG2710">
    <property type="taxonomic scope" value="Bacteria"/>
</dbReference>
<dbReference type="HOGENOM" id="CLU_025876_3_0_9"/>
<dbReference type="SUPFAM" id="SSF53807">
    <property type="entry name" value="Helical backbone' metal receptor"/>
    <property type="match status" value="1"/>
</dbReference>